<feature type="transmembrane region" description="Helical" evidence="2">
    <location>
        <begin position="104"/>
        <end position="125"/>
    </location>
</feature>
<name>A0A8T4C7S2_9ARCH</name>
<feature type="transmembrane region" description="Helical" evidence="2">
    <location>
        <begin position="299"/>
        <end position="320"/>
    </location>
</feature>
<proteinExistence type="predicted"/>
<accession>A0A8T4C7S2</accession>
<keyword evidence="2" id="KW-0812">Transmembrane</keyword>
<evidence type="ECO:0000256" key="1">
    <source>
        <dbReference type="SAM" id="MobiDB-lite"/>
    </source>
</evidence>
<feature type="transmembrane region" description="Helical" evidence="2">
    <location>
        <begin position="722"/>
        <end position="741"/>
    </location>
</feature>
<feature type="transmembrane region" description="Helical" evidence="2">
    <location>
        <begin position="486"/>
        <end position="506"/>
    </location>
</feature>
<comment type="caution">
    <text evidence="3">The sequence shown here is derived from an EMBL/GenBank/DDBJ whole genome shotgun (WGS) entry which is preliminary data.</text>
</comment>
<protein>
    <submittedName>
        <fullName evidence="3">Uncharacterized protein</fullName>
    </submittedName>
</protein>
<evidence type="ECO:0000256" key="2">
    <source>
        <dbReference type="SAM" id="Phobius"/>
    </source>
</evidence>
<feature type="transmembrane region" description="Helical" evidence="2">
    <location>
        <begin position="761"/>
        <end position="782"/>
    </location>
</feature>
<feature type="region of interest" description="Disordered" evidence="1">
    <location>
        <begin position="1"/>
        <end position="21"/>
    </location>
</feature>
<organism evidence="3 4">
    <name type="scientific">Candidatus Iainarchaeum sp</name>
    <dbReference type="NCBI Taxonomy" id="3101447"/>
    <lineage>
        <taxon>Archaea</taxon>
        <taxon>Candidatus Iainarchaeota</taxon>
        <taxon>Candidatus Iainarchaeia</taxon>
        <taxon>Candidatus Iainarchaeales</taxon>
        <taxon>Candidatus Iainarchaeaceae</taxon>
        <taxon>Candidatus Iainarchaeum</taxon>
    </lineage>
</organism>
<evidence type="ECO:0000313" key="3">
    <source>
        <dbReference type="EMBL" id="MBM3282586.1"/>
    </source>
</evidence>
<reference evidence="3" key="1">
    <citation type="submission" date="2019-03" db="EMBL/GenBank/DDBJ databases">
        <title>Lake Tanganyika Metagenome-Assembled Genomes (MAGs).</title>
        <authorList>
            <person name="Tran P."/>
        </authorList>
    </citation>
    <scope>NUCLEOTIDE SEQUENCE</scope>
    <source>
        <strain evidence="3">M_DeepCast_50m_m2_156</strain>
    </source>
</reference>
<keyword evidence="2" id="KW-1133">Transmembrane helix</keyword>
<dbReference type="Proteomes" id="UP000774699">
    <property type="component" value="Unassembled WGS sequence"/>
</dbReference>
<sequence>MPPRRFANPSDPNSRPAQGNIPFKQASPSIGKLYRDIPIETDALFAKEDFAVPKEHAFVRFCRGMYKRFPSMEKGAAFNVEFKEAIAFLGWNLRAEEFSAAVKGTMVALIAASAVFSVLVGIIFGDLLAKTLGVESGIIPIIYIFFPLVLASALAANYVQGYPLNEAKREQIRALTYVPDMVGYMIMSMKLVPNLEKSVEFAADHGKGRISQEFRRIIWNTNLGVYNTIAEGLDELAYSWGKFSSEFKQALMNIRASVLENTEAKRYQLLDKTMDEVLESVQGKMEQYARDLSGPSTTLFYVGVLLPLILIIILPVGSAFSGSPLAQTGVLFFIYDILLPVMVIWFAIGLLASRPPTYTPPEIKDGQAGLPPKNTFVMGKNKMSIWAPVLGILLVGGLVSGFVHLYGLGVGDPESANSLYVLQPDRTLEKVLSVDRKPVDYFDAQGTREQQLRALNYDDEVIAQTIATEKAKFFAQTENDTTPYNLIFGLLITFSLAAAAYIQLTLQEKRKLQLRYMQMESEFKDSLYVLASRLGENKPIEDALRHTQTFLPNNIVSQEVFGKTVDNIHVLGMPLENAVFDPAYGSLKNNPSQIITSSMKIAVDSVRLGVQVAARTLISLSRQLGNSERVSKMLTTLIRDITGTMKTVSVYIAPVVLGITTSLQRVVIVTITSINASSSGGNQPQVDLTSTGIPGASSFANSDISSFIKPDVIATLATPGEFLVIVAIYVIELVIIMNYFVTLIEENNPLLAKMNAAKSLPIAIIIFVATVIVSNMLVAGNFG</sequence>
<keyword evidence="2" id="KW-0472">Membrane</keyword>
<gene>
    <name evidence="3" type="ORF">FJY86_04595</name>
</gene>
<dbReference type="EMBL" id="VGJJ01000051">
    <property type="protein sequence ID" value="MBM3282586.1"/>
    <property type="molecule type" value="Genomic_DNA"/>
</dbReference>
<evidence type="ECO:0000313" key="4">
    <source>
        <dbReference type="Proteomes" id="UP000774699"/>
    </source>
</evidence>
<feature type="transmembrane region" description="Helical" evidence="2">
    <location>
        <begin position="385"/>
        <end position="406"/>
    </location>
</feature>
<feature type="transmembrane region" description="Helical" evidence="2">
    <location>
        <begin position="332"/>
        <end position="352"/>
    </location>
</feature>
<dbReference type="AlphaFoldDB" id="A0A8T4C7S2"/>
<feature type="transmembrane region" description="Helical" evidence="2">
    <location>
        <begin position="137"/>
        <end position="159"/>
    </location>
</feature>